<proteinExistence type="predicted"/>
<comment type="caution">
    <text evidence="4">The sequence shown here is derived from an EMBL/GenBank/DDBJ whole genome shotgun (WGS) entry which is preliminary data.</text>
</comment>
<dbReference type="Pfam" id="PF01476">
    <property type="entry name" value="LysM"/>
    <property type="match status" value="1"/>
</dbReference>
<evidence type="ECO:0000313" key="5">
    <source>
        <dbReference type="Proteomes" id="UP001362999"/>
    </source>
</evidence>
<keyword evidence="2" id="KW-0472">Membrane</keyword>
<dbReference type="CDD" id="cd00118">
    <property type="entry name" value="LysM"/>
    <property type="match status" value="1"/>
</dbReference>
<sequence>MGRWTQEDSDEARLPEGMERIGYDSDTGRYYFRDSDGSVWQGAQGAEFSEMTRVSDGESSRDQDVEAAPVRADGYQPLATDSNGRFRYIHGNTNAYRTIFPFFLFIGVVLLLVWRLIFAPALAPPKNPCPPHTTSYLVQPGDSCWAISQTHGCSLDDLKKLNTNVNCDSLMPGSTEYISALSSS</sequence>
<evidence type="ECO:0000256" key="2">
    <source>
        <dbReference type="SAM" id="Phobius"/>
    </source>
</evidence>
<gene>
    <name evidence="4" type="ORF">R3P38DRAFT_612925</name>
</gene>
<dbReference type="SUPFAM" id="SSF54106">
    <property type="entry name" value="LysM domain"/>
    <property type="match status" value="1"/>
</dbReference>
<dbReference type="InterPro" id="IPR018392">
    <property type="entry name" value="LysM"/>
</dbReference>
<protein>
    <submittedName>
        <fullName evidence="4">Peptidoglycan-binding domain protein</fullName>
    </submittedName>
</protein>
<name>A0AAW0CC63_9AGAR</name>
<dbReference type="EMBL" id="JAWWNJ010000019">
    <property type="protein sequence ID" value="KAK7035997.1"/>
    <property type="molecule type" value="Genomic_DNA"/>
</dbReference>
<dbReference type="InterPro" id="IPR036779">
    <property type="entry name" value="LysM_dom_sf"/>
</dbReference>
<keyword evidence="2" id="KW-0812">Transmembrane</keyword>
<dbReference type="Proteomes" id="UP001362999">
    <property type="component" value="Unassembled WGS sequence"/>
</dbReference>
<keyword evidence="5" id="KW-1185">Reference proteome</keyword>
<evidence type="ECO:0000259" key="3">
    <source>
        <dbReference type="PROSITE" id="PS51782"/>
    </source>
</evidence>
<keyword evidence="2" id="KW-1133">Transmembrane helix</keyword>
<organism evidence="4 5">
    <name type="scientific">Favolaschia claudopus</name>
    <dbReference type="NCBI Taxonomy" id="2862362"/>
    <lineage>
        <taxon>Eukaryota</taxon>
        <taxon>Fungi</taxon>
        <taxon>Dikarya</taxon>
        <taxon>Basidiomycota</taxon>
        <taxon>Agaricomycotina</taxon>
        <taxon>Agaricomycetes</taxon>
        <taxon>Agaricomycetidae</taxon>
        <taxon>Agaricales</taxon>
        <taxon>Marasmiineae</taxon>
        <taxon>Mycenaceae</taxon>
        <taxon>Favolaschia</taxon>
    </lineage>
</organism>
<feature type="domain" description="LysM" evidence="3">
    <location>
        <begin position="134"/>
        <end position="178"/>
    </location>
</feature>
<evidence type="ECO:0000313" key="4">
    <source>
        <dbReference type="EMBL" id="KAK7035997.1"/>
    </source>
</evidence>
<accession>A0AAW0CC63</accession>
<dbReference type="PROSITE" id="PS51782">
    <property type="entry name" value="LYSM"/>
    <property type="match status" value="1"/>
</dbReference>
<feature type="compositionally biased region" description="Basic and acidic residues" evidence="1">
    <location>
        <begin position="11"/>
        <end position="20"/>
    </location>
</feature>
<dbReference type="Gene3D" id="3.10.350.10">
    <property type="entry name" value="LysM domain"/>
    <property type="match status" value="1"/>
</dbReference>
<evidence type="ECO:0000256" key="1">
    <source>
        <dbReference type="SAM" id="MobiDB-lite"/>
    </source>
</evidence>
<reference evidence="4 5" key="1">
    <citation type="journal article" date="2024" name="J Genomics">
        <title>Draft genome sequencing and assembly of Favolaschia claudopus CIRM-BRFM 2984 isolated from oak limbs.</title>
        <authorList>
            <person name="Navarro D."/>
            <person name="Drula E."/>
            <person name="Chaduli D."/>
            <person name="Cazenave R."/>
            <person name="Ahrendt S."/>
            <person name="Wang J."/>
            <person name="Lipzen A."/>
            <person name="Daum C."/>
            <person name="Barry K."/>
            <person name="Grigoriev I.V."/>
            <person name="Favel A."/>
            <person name="Rosso M.N."/>
            <person name="Martin F."/>
        </authorList>
    </citation>
    <scope>NUCLEOTIDE SEQUENCE [LARGE SCALE GENOMIC DNA]</scope>
    <source>
        <strain evidence="4 5">CIRM-BRFM 2984</strain>
    </source>
</reference>
<feature type="transmembrane region" description="Helical" evidence="2">
    <location>
        <begin position="95"/>
        <end position="117"/>
    </location>
</feature>
<dbReference type="SMART" id="SM00257">
    <property type="entry name" value="LysM"/>
    <property type="match status" value="1"/>
</dbReference>
<feature type="region of interest" description="Disordered" evidence="1">
    <location>
        <begin position="1"/>
        <end position="20"/>
    </location>
</feature>
<dbReference type="AlphaFoldDB" id="A0AAW0CC63"/>